<evidence type="ECO:0000256" key="2">
    <source>
        <dbReference type="ARBA" id="ARBA00022519"/>
    </source>
</evidence>
<evidence type="ECO:0000313" key="14">
    <source>
        <dbReference type="EMBL" id="ADD69645.1"/>
    </source>
</evidence>
<dbReference type="PANTHER" id="PTHR44757:SF2">
    <property type="entry name" value="BIOFILM ARCHITECTURE MAINTENANCE PROTEIN MBAA"/>
    <property type="match status" value="1"/>
</dbReference>
<evidence type="ECO:0000256" key="8">
    <source>
        <dbReference type="ARBA" id="ARBA00023012"/>
    </source>
</evidence>
<dbReference type="NCBIfam" id="TIGR00229">
    <property type="entry name" value="sensory_box"/>
    <property type="match status" value="2"/>
</dbReference>
<keyword evidence="5" id="KW-0547">Nucleotide-binding</keyword>
<feature type="transmembrane region" description="Helical" evidence="9">
    <location>
        <begin position="6"/>
        <end position="26"/>
    </location>
</feature>
<dbReference type="InterPro" id="IPR000014">
    <property type="entry name" value="PAS"/>
</dbReference>
<dbReference type="STRING" id="522772.Dacet_2895"/>
<evidence type="ECO:0000256" key="9">
    <source>
        <dbReference type="SAM" id="Phobius"/>
    </source>
</evidence>
<dbReference type="Gene3D" id="3.30.70.270">
    <property type="match status" value="1"/>
</dbReference>
<keyword evidence="7" id="KW-0067">ATP-binding</keyword>
<dbReference type="HOGENOM" id="CLU_000445_70_46_0"/>
<dbReference type="PANTHER" id="PTHR44757">
    <property type="entry name" value="DIGUANYLATE CYCLASE DGCP"/>
    <property type="match status" value="1"/>
</dbReference>
<dbReference type="SUPFAM" id="SSF103190">
    <property type="entry name" value="Sensory domain-like"/>
    <property type="match status" value="1"/>
</dbReference>
<dbReference type="KEGG" id="dap:Dacet_2895"/>
<dbReference type="SMART" id="SM00267">
    <property type="entry name" value="GGDEF"/>
    <property type="match status" value="1"/>
</dbReference>
<keyword evidence="8" id="KW-0902">Two-component regulatory system</keyword>
<dbReference type="PaxDb" id="522772-Dacet_2895"/>
<evidence type="ECO:0000313" key="15">
    <source>
        <dbReference type="Proteomes" id="UP000002012"/>
    </source>
</evidence>
<dbReference type="GO" id="GO:0005524">
    <property type="term" value="F:ATP binding"/>
    <property type="evidence" value="ECO:0007669"/>
    <property type="project" value="UniProtKB-KW"/>
</dbReference>
<keyword evidence="9" id="KW-0472">Membrane</keyword>
<keyword evidence="2" id="KW-1003">Cell membrane</keyword>
<dbReference type="GO" id="GO:0016791">
    <property type="term" value="F:phosphatase activity"/>
    <property type="evidence" value="ECO:0007669"/>
    <property type="project" value="InterPro"/>
</dbReference>
<evidence type="ECO:0000256" key="5">
    <source>
        <dbReference type="ARBA" id="ARBA00022741"/>
    </source>
</evidence>
<dbReference type="InterPro" id="IPR043056">
    <property type="entry name" value="LuxQ-periplasm_N"/>
</dbReference>
<dbReference type="eggNOG" id="COG5001">
    <property type="taxonomic scope" value="Bacteria"/>
</dbReference>
<dbReference type="InterPro" id="IPR015387">
    <property type="entry name" value="LuxQ-periplasm_dom"/>
</dbReference>
<dbReference type="SUPFAM" id="SSF55785">
    <property type="entry name" value="PYP-like sensor domain (PAS domain)"/>
    <property type="match status" value="2"/>
</dbReference>
<name>D4H6H1_DENA2</name>
<dbReference type="PROSITE" id="PS50883">
    <property type="entry name" value="EAL"/>
    <property type="match status" value="1"/>
</dbReference>
<evidence type="ECO:0000256" key="6">
    <source>
        <dbReference type="ARBA" id="ARBA00022777"/>
    </source>
</evidence>
<dbReference type="Gene3D" id="3.30.450.20">
    <property type="entry name" value="PAS domain"/>
    <property type="match status" value="2"/>
</dbReference>
<dbReference type="GO" id="GO:0004673">
    <property type="term" value="F:protein histidine kinase activity"/>
    <property type="evidence" value="ECO:0007669"/>
    <property type="project" value="InterPro"/>
</dbReference>
<dbReference type="InterPro" id="IPR001633">
    <property type="entry name" value="EAL_dom"/>
</dbReference>
<dbReference type="InterPro" id="IPR035919">
    <property type="entry name" value="EAL_sf"/>
</dbReference>
<evidence type="ECO:0000256" key="4">
    <source>
        <dbReference type="ARBA" id="ARBA00022679"/>
    </source>
</evidence>
<feature type="domain" description="GGDEF" evidence="13">
    <location>
        <begin position="623"/>
        <end position="756"/>
    </location>
</feature>
<sequence precursor="true">MRNLSYFFILAIVIMSVALSAPMFLMGDKFTRKSFMNKTTEIIKMNSRIATMILDKKSAILTNTIDDIEYVFADVVRAYTQGDIETFEAEIMEIYDHSFAKDIDIFFFQSADGKYLFDASTPFYDTSHIVDYMTANGRFLREGIRVIQSESSSGILVALSGSAKVISRKTGELAGYLYTGIVLNSASEIIEEIMQATDISEAALVYGDSIIAGNIKRSEKQIIQTCYNANSVNFTSEEVSFCSDIRLGAGGVDLKFYQNLPDHFIENVKKQNIKMGYIAMLIVFIITIVMGYLINIITVKSLYKLVDYTKAIMSGNKNIQFKKSIISEFNLLAGSIADVNYDLTEAQAYMKKLINNAAAPIATWDRNGNITLFNNALEKLSGYDSSNMLGKHLSHIYNIFPHAKVALENNDTDVSSSAQFESALTHRESGENSYILWNITDIFSDTKYAGTILQGIDITEIKNAEEKTLLASKVFDNTLDGIMIVKKDGEIVSCNKAFSSTTGYSEEEIIGKNARMFRPGIHPDYFYEDLWKNLFKYGKWDGEVWQKKKDGEIFPTLMSCSSIRNSEGEITEFISVLHDITEQKRYEEQIKYQATHDSLTGLPNRIYFTDKLAEQIPKNHLPSCIGIMFLDLDRFKNLNDTLGHTTGDKVLEIIAERIRNTVHGPDMAARFSGDEFTVFFTGVKNQDALIEMVKNVTKRISEPLHIQGYELFIQTSAGISVYPDNGLTASELIKNAEIAMYQAKQTGKNNIQLYTDGLDETIRDRFIMESKLNRAIENDEFSLHYQPKIDLATDSVMGMEALLRWHNPELGFIPPDKFIPLSEDSGLILPIGEWVMKRALSDTAKLHKEGFADLKIAINLSLRQFMKKGLVEFVEKSIETAGLNNRNVEFEITENIFTEDLSTISRIMNEISNLNIKFAIDDFGTGYSSIGYLKKMPISTLKIDRSYISKIDSDTDSESIVSSVILMSKSLGLNVVAEGAETESQVNMLKDMGCSIVQGYYYGKPMPYDEFLEFVRNWK</sequence>
<dbReference type="PROSITE" id="PS50112">
    <property type="entry name" value="PAS"/>
    <property type="match status" value="2"/>
</dbReference>
<dbReference type="Pfam" id="PF00563">
    <property type="entry name" value="EAL"/>
    <property type="match status" value="1"/>
</dbReference>
<dbReference type="OrthoDB" id="9759431at2"/>
<dbReference type="InterPro" id="IPR043128">
    <property type="entry name" value="Rev_trsase/Diguanyl_cyclase"/>
</dbReference>
<dbReference type="InterPro" id="IPR013767">
    <property type="entry name" value="PAS_fold"/>
</dbReference>
<dbReference type="PROSITE" id="PS50887">
    <property type="entry name" value="GGDEF"/>
    <property type="match status" value="1"/>
</dbReference>
<proteinExistence type="predicted"/>
<dbReference type="Pfam" id="PF00990">
    <property type="entry name" value="GGDEF"/>
    <property type="match status" value="1"/>
</dbReference>
<keyword evidence="4" id="KW-0808">Transferase</keyword>
<keyword evidence="3" id="KW-0597">Phosphoprotein</keyword>
<organism evidence="14 15">
    <name type="scientific">Denitrovibrio acetiphilus (strain DSM 12809 / NBRC 114555 / N2460)</name>
    <dbReference type="NCBI Taxonomy" id="522772"/>
    <lineage>
        <taxon>Bacteria</taxon>
        <taxon>Pseudomonadati</taxon>
        <taxon>Deferribacterota</taxon>
        <taxon>Deferribacteres</taxon>
        <taxon>Deferribacterales</taxon>
        <taxon>Geovibrionaceae</taxon>
        <taxon>Denitrovibrio</taxon>
    </lineage>
</organism>
<keyword evidence="2" id="KW-0997">Cell inner membrane</keyword>
<feature type="domain" description="PAC" evidence="11">
    <location>
        <begin position="540"/>
        <end position="592"/>
    </location>
</feature>
<dbReference type="SMART" id="SM00052">
    <property type="entry name" value="EAL"/>
    <property type="match status" value="1"/>
</dbReference>
<dbReference type="InterPro" id="IPR000160">
    <property type="entry name" value="GGDEF_dom"/>
</dbReference>
<dbReference type="Proteomes" id="UP000002012">
    <property type="component" value="Chromosome"/>
</dbReference>
<keyword evidence="9" id="KW-1133">Transmembrane helix</keyword>
<dbReference type="FunCoup" id="D4H6H1">
    <property type="interactions" value="261"/>
</dbReference>
<feature type="domain" description="PAS" evidence="10">
    <location>
        <begin position="473"/>
        <end position="524"/>
    </location>
</feature>
<dbReference type="GO" id="GO:0006355">
    <property type="term" value="P:regulation of DNA-templated transcription"/>
    <property type="evidence" value="ECO:0007669"/>
    <property type="project" value="InterPro"/>
</dbReference>
<dbReference type="InterPro" id="IPR052155">
    <property type="entry name" value="Biofilm_reg_signaling"/>
</dbReference>
<dbReference type="PROSITE" id="PS50113">
    <property type="entry name" value="PAC"/>
    <property type="match status" value="1"/>
</dbReference>
<dbReference type="InterPro" id="IPR029151">
    <property type="entry name" value="Sensor-like_sf"/>
</dbReference>
<dbReference type="EMBL" id="CP001968">
    <property type="protein sequence ID" value="ADD69645.1"/>
    <property type="molecule type" value="Genomic_DNA"/>
</dbReference>
<dbReference type="CDD" id="cd01949">
    <property type="entry name" value="GGDEF"/>
    <property type="match status" value="1"/>
</dbReference>
<dbReference type="CDD" id="cd00130">
    <property type="entry name" value="PAS"/>
    <property type="match status" value="2"/>
</dbReference>
<keyword evidence="15" id="KW-1185">Reference proteome</keyword>
<dbReference type="Pfam" id="PF09308">
    <property type="entry name" value="LuxQ-periplasm"/>
    <property type="match status" value="1"/>
</dbReference>
<dbReference type="NCBIfam" id="TIGR00254">
    <property type="entry name" value="GGDEF"/>
    <property type="match status" value="1"/>
</dbReference>
<gene>
    <name evidence="14" type="ordered locus">Dacet_2895</name>
</gene>
<dbReference type="InterPro" id="IPR035965">
    <property type="entry name" value="PAS-like_dom_sf"/>
</dbReference>
<dbReference type="Gene3D" id="3.20.20.450">
    <property type="entry name" value="EAL domain"/>
    <property type="match status" value="1"/>
</dbReference>
<evidence type="ECO:0000256" key="3">
    <source>
        <dbReference type="ARBA" id="ARBA00022553"/>
    </source>
</evidence>
<dbReference type="InterPro" id="IPR000700">
    <property type="entry name" value="PAS-assoc_C"/>
</dbReference>
<dbReference type="InterPro" id="IPR001610">
    <property type="entry name" value="PAC"/>
</dbReference>
<dbReference type="SMART" id="SM00091">
    <property type="entry name" value="PAS"/>
    <property type="match status" value="2"/>
</dbReference>
<comment type="subcellular location">
    <subcellularLocation>
        <location evidence="1">Cell inner membrane</location>
        <topology evidence="1">Multi-pass membrane protein</topology>
    </subcellularLocation>
</comment>
<protein>
    <submittedName>
        <fullName evidence="14">Diguanylate cyclase/phosphodiesterase with PAS/PAC sensor(S)</fullName>
    </submittedName>
</protein>
<dbReference type="Pfam" id="PF13426">
    <property type="entry name" value="PAS_9"/>
    <property type="match status" value="1"/>
</dbReference>
<evidence type="ECO:0000259" key="11">
    <source>
        <dbReference type="PROSITE" id="PS50113"/>
    </source>
</evidence>
<feature type="domain" description="EAL" evidence="12">
    <location>
        <begin position="765"/>
        <end position="1019"/>
    </location>
</feature>
<dbReference type="InterPro" id="IPR029787">
    <property type="entry name" value="Nucleotide_cyclase"/>
</dbReference>
<keyword evidence="6" id="KW-0418">Kinase</keyword>
<dbReference type="SMART" id="SM00086">
    <property type="entry name" value="PAC"/>
    <property type="match status" value="1"/>
</dbReference>
<feature type="transmembrane region" description="Helical" evidence="9">
    <location>
        <begin position="275"/>
        <end position="294"/>
    </location>
</feature>
<dbReference type="InParanoid" id="D4H6H1"/>
<dbReference type="SUPFAM" id="SSF55073">
    <property type="entry name" value="Nucleotide cyclase"/>
    <property type="match status" value="1"/>
</dbReference>
<evidence type="ECO:0000256" key="7">
    <source>
        <dbReference type="ARBA" id="ARBA00022840"/>
    </source>
</evidence>
<feature type="domain" description="PAS" evidence="10">
    <location>
        <begin position="346"/>
        <end position="400"/>
    </location>
</feature>
<dbReference type="GO" id="GO:0000160">
    <property type="term" value="P:phosphorelay signal transduction system"/>
    <property type="evidence" value="ECO:0007669"/>
    <property type="project" value="UniProtKB-KW"/>
</dbReference>
<dbReference type="SUPFAM" id="SSF141868">
    <property type="entry name" value="EAL domain-like"/>
    <property type="match status" value="1"/>
</dbReference>
<dbReference type="Gene3D" id="3.30.450.220">
    <property type="entry name" value="LuxQ periplasmic domain, N-terminal subdomain"/>
    <property type="match status" value="1"/>
</dbReference>
<dbReference type="Pfam" id="PF00989">
    <property type="entry name" value="PAS"/>
    <property type="match status" value="1"/>
</dbReference>
<dbReference type="AlphaFoldDB" id="D4H6H1"/>
<evidence type="ECO:0000259" key="12">
    <source>
        <dbReference type="PROSITE" id="PS50883"/>
    </source>
</evidence>
<evidence type="ECO:0000256" key="1">
    <source>
        <dbReference type="ARBA" id="ARBA00004429"/>
    </source>
</evidence>
<evidence type="ECO:0000259" key="10">
    <source>
        <dbReference type="PROSITE" id="PS50112"/>
    </source>
</evidence>
<dbReference type="GO" id="GO:0005886">
    <property type="term" value="C:plasma membrane"/>
    <property type="evidence" value="ECO:0007669"/>
    <property type="project" value="UniProtKB-SubCell"/>
</dbReference>
<reference evidence="14 15" key="1">
    <citation type="journal article" date="2010" name="Stand. Genomic Sci.">
        <title>Complete genome sequence of Denitrovibrio acetiphilus type strain (N2460).</title>
        <authorList>
            <person name="Kiss H."/>
            <person name="Lang E."/>
            <person name="Lapidus A."/>
            <person name="Copeland A."/>
            <person name="Nolan M."/>
            <person name="Glavina Del Rio T."/>
            <person name="Chen F."/>
            <person name="Lucas S."/>
            <person name="Tice H."/>
            <person name="Cheng J.F."/>
            <person name="Han C."/>
            <person name="Goodwin L."/>
            <person name="Pitluck S."/>
            <person name="Liolios K."/>
            <person name="Pati A."/>
            <person name="Ivanova N."/>
            <person name="Mavromatis K."/>
            <person name="Chen A."/>
            <person name="Palaniappan K."/>
            <person name="Land M."/>
            <person name="Hauser L."/>
            <person name="Chang Y.J."/>
            <person name="Jeffries C.D."/>
            <person name="Detter J.C."/>
            <person name="Brettin T."/>
            <person name="Spring S."/>
            <person name="Rohde M."/>
            <person name="Goker M."/>
            <person name="Woyke T."/>
            <person name="Bristow J."/>
            <person name="Eisen J.A."/>
            <person name="Markowitz V."/>
            <person name="Hugenholtz P."/>
            <person name="Kyrpides N.C."/>
            <person name="Klenk H.P."/>
        </authorList>
    </citation>
    <scope>NUCLEOTIDE SEQUENCE [LARGE SCALE GENOMIC DNA]</scope>
    <source>
        <strain evidence="15">DSM 12809 / NBRC 114555 / N2460</strain>
    </source>
</reference>
<evidence type="ECO:0000259" key="13">
    <source>
        <dbReference type="PROSITE" id="PS50887"/>
    </source>
</evidence>
<dbReference type="CDD" id="cd01948">
    <property type="entry name" value="EAL"/>
    <property type="match status" value="1"/>
</dbReference>
<dbReference type="eggNOG" id="COG5002">
    <property type="taxonomic scope" value="Bacteria"/>
</dbReference>
<keyword evidence="9" id="KW-0812">Transmembrane</keyword>
<accession>D4H6H1</accession>